<evidence type="ECO:0000313" key="2">
    <source>
        <dbReference type="Proteomes" id="UP000334820"/>
    </source>
</evidence>
<protein>
    <submittedName>
        <fullName evidence="1">Uncharacterized protein</fullName>
    </submittedName>
</protein>
<dbReference type="Proteomes" id="UP000334820">
    <property type="component" value="Unassembled WGS sequence"/>
</dbReference>
<comment type="caution">
    <text evidence="1">The sequence shown here is derived from an EMBL/GenBank/DDBJ whole genome shotgun (WGS) entry which is preliminary data.</text>
</comment>
<evidence type="ECO:0000313" key="1">
    <source>
        <dbReference type="EMBL" id="GER82841.1"/>
    </source>
</evidence>
<proteinExistence type="predicted"/>
<dbReference type="EMBL" id="BKZV01000001">
    <property type="protein sequence ID" value="GER82841.1"/>
    <property type="molecule type" value="Genomic_DNA"/>
</dbReference>
<keyword evidence="2" id="KW-1185">Reference proteome</keyword>
<dbReference type="AlphaFoldDB" id="A0A5J4K834"/>
<organism evidence="1 2">
    <name type="scientific">Thermogemmatispora aurantia</name>
    <dbReference type="NCBI Taxonomy" id="2045279"/>
    <lineage>
        <taxon>Bacteria</taxon>
        <taxon>Bacillati</taxon>
        <taxon>Chloroflexota</taxon>
        <taxon>Ktedonobacteria</taxon>
        <taxon>Thermogemmatisporales</taxon>
        <taxon>Thermogemmatisporaceae</taxon>
        <taxon>Thermogemmatispora</taxon>
    </lineage>
</organism>
<name>A0A5J4K834_9CHLR</name>
<sequence>MQNECVLVLMPVQARARRVRPFFKRQGLAVSGDARAWRQAPPRRFRQRPERLAGLAGQPAERRLSSMQVCMKKWEV</sequence>
<gene>
    <name evidence="1" type="ORF">KTAU_14780</name>
</gene>
<accession>A0A5J4K834</accession>
<reference evidence="1 2" key="1">
    <citation type="journal article" date="2019" name="Int. J. Syst. Evol. Microbiol.">
        <title>Thermogemmatispora aurantia sp. nov. and Thermogemmatispora argillosa sp. nov., within the class Ktedonobacteria, and emended description of the genus Thermogemmatispora.</title>
        <authorList>
            <person name="Zheng Y."/>
            <person name="Wang C.M."/>
            <person name="Sakai Y."/>
            <person name="Abe K."/>
            <person name="Yokota A."/>
            <person name="Yabe S."/>
        </authorList>
    </citation>
    <scope>NUCLEOTIDE SEQUENCE [LARGE SCALE GENOMIC DNA]</scope>
    <source>
        <strain evidence="1 2">A1-2</strain>
    </source>
</reference>